<dbReference type="GO" id="GO:0005886">
    <property type="term" value="C:plasma membrane"/>
    <property type="evidence" value="ECO:0007669"/>
    <property type="project" value="UniProtKB-SubCell"/>
</dbReference>
<feature type="transmembrane region" description="Helical" evidence="6">
    <location>
        <begin position="240"/>
        <end position="261"/>
    </location>
</feature>
<evidence type="ECO:0000256" key="3">
    <source>
        <dbReference type="ARBA" id="ARBA00022692"/>
    </source>
</evidence>
<keyword evidence="4 6" id="KW-1133">Transmembrane helix</keyword>
<accession>A0A3A5H478</accession>
<evidence type="ECO:0000256" key="5">
    <source>
        <dbReference type="ARBA" id="ARBA00023136"/>
    </source>
</evidence>
<organism evidence="7 8">
    <name type="scientific">Nocardioides cavernaquae</name>
    <dbReference type="NCBI Taxonomy" id="2321396"/>
    <lineage>
        <taxon>Bacteria</taxon>
        <taxon>Bacillati</taxon>
        <taxon>Actinomycetota</taxon>
        <taxon>Actinomycetes</taxon>
        <taxon>Propionibacteriales</taxon>
        <taxon>Nocardioidaceae</taxon>
        <taxon>Nocardioides</taxon>
    </lineage>
</organism>
<keyword evidence="3 6" id="KW-0812">Transmembrane</keyword>
<comment type="caution">
    <text evidence="7">The sequence shown here is derived from an EMBL/GenBank/DDBJ whole genome shotgun (WGS) entry which is preliminary data.</text>
</comment>
<keyword evidence="5 6" id="KW-0472">Membrane</keyword>
<dbReference type="PANTHER" id="PTHR30250:SF26">
    <property type="entry name" value="PSMA PROTEIN"/>
    <property type="match status" value="1"/>
</dbReference>
<evidence type="ECO:0008006" key="9">
    <source>
        <dbReference type="Google" id="ProtNLM"/>
    </source>
</evidence>
<keyword evidence="8" id="KW-1185">Reference proteome</keyword>
<evidence type="ECO:0000256" key="1">
    <source>
        <dbReference type="ARBA" id="ARBA00004651"/>
    </source>
</evidence>
<feature type="transmembrane region" description="Helical" evidence="6">
    <location>
        <begin position="299"/>
        <end position="318"/>
    </location>
</feature>
<dbReference type="EMBL" id="QYRP01000002">
    <property type="protein sequence ID" value="RJS45432.1"/>
    <property type="molecule type" value="Genomic_DNA"/>
</dbReference>
<evidence type="ECO:0000256" key="6">
    <source>
        <dbReference type="SAM" id="Phobius"/>
    </source>
</evidence>
<feature type="transmembrane region" description="Helical" evidence="6">
    <location>
        <begin position="338"/>
        <end position="359"/>
    </location>
</feature>
<feature type="transmembrane region" description="Helical" evidence="6">
    <location>
        <begin position="366"/>
        <end position="387"/>
    </location>
</feature>
<dbReference type="RefSeq" id="WP_120059332.1">
    <property type="nucleotide sequence ID" value="NZ_QYRP01000002.1"/>
</dbReference>
<evidence type="ECO:0000256" key="2">
    <source>
        <dbReference type="ARBA" id="ARBA00022475"/>
    </source>
</evidence>
<feature type="transmembrane region" description="Helical" evidence="6">
    <location>
        <begin position="185"/>
        <end position="202"/>
    </location>
</feature>
<dbReference type="OrthoDB" id="3829820at2"/>
<protein>
    <recommendedName>
        <fullName evidence="9">Polysaccharide biosynthesis protein C-terminal domain-containing protein</fullName>
    </recommendedName>
</protein>
<dbReference type="Proteomes" id="UP000276542">
    <property type="component" value="Unassembled WGS sequence"/>
</dbReference>
<gene>
    <name evidence="7" type="ORF">D4739_03810</name>
</gene>
<sequence>MTTARRLTEARGQARRLAGSDAARLVIVGLVAQAVTVLSGPMLARMLGDVGRGQLAIVLAAALVCNQLALNSLGAGITRAVASRHRPARDLVLRHLPRWIAWSAVSAVAAAGCTAVFLRDSGSVWPLTAMAFLICFTGAVLGLLRAMVRGENGLKYINRADLAITFGYVGLVVILFVFWRQAPAVVVLGTFLVGQLLSLAIMSRGLRPSLDPTPDLTVAKDVHGFARRGYFASIGTLDRLGLDTLILGAMLGTAIVGQYSIASSIAALPALLVGRLAVAVLPRMAAYPPAEAAAFLRRWTAGALLLMAPVIVILWVLMDPLVNVLFGEVFAPTVWPSRILLIANSAFSIRLIFTAAASAQGRERAVSVISLVSSAGLVAALAIGAHLDGLTGAAIGVTIASVAGCLAVARAVSWTGRTDLRTDSR</sequence>
<feature type="transmembrane region" description="Helical" evidence="6">
    <location>
        <begin position="393"/>
        <end position="412"/>
    </location>
</feature>
<evidence type="ECO:0000256" key="4">
    <source>
        <dbReference type="ARBA" id="ARBA00022989"/>
    </source>
</evidence>
<name>A0A3A5H478_9ACTN</name>
<dbReference type="PANTHER" id="PTHR30250">
    <property type="entry name" value="PST FAMILY PREDICTED COLANIC ACID TRANSPORTER"/>
    <property type="match status" value="1"/>
</dbReference>
<feature type="transmembrane region" description="Helical" evidence="6">
    <location>
        <begin position="55"/>
        <end position="78"/>
    </location>
</feature>
<feature type="transmembrane region" description="Helical" evidence="6">
    <location>
        <begin position="21"/>
        <end position="43"/>
    </location>
</feature>
<comment type="subcellular location">
    <subcellularLocation>
        <location evidence="1">Cell membrane</location>
        <topology evidence="1">Multi-pass membrane protein</topology>
    </subcellularLocation>
</comment>
<feature type="transmembrane region" description="Helical" evidence="6">
    <location>
        <begin position="267"/>
        <end position="287"/>
    </location>
</feature>
<dbReference type="AlphaFoldDB" id="A0A3A5H478"/>
<dbReference type="Pfam" id="PF13440">
    <property type="entry name" value="Polysacc_synt_3"/>
    <property type="match status" value="1"/>
</dbReference>
<proteinExistence type="predicted"/>
<feature type="transmembrane region" description="Helical" evidence="6">
    <location>
        <begin position="160"/>
        <end position="179"/>
    </location>
</feature>
<feature type="transmembrane region" description="Helical" evidence="6">
    <location>
        <begin position="99"/>
        <end position="118"/>
    </location>
</feature>
<reference evidence="8" key="1">
    <citation type="submission" date="2018-09" db="EMBL/GenBank/DDBJ databases">
        <authorList>
            <person name="Zhu H."/>
        </authorList>
    </citation>
    <scope>NUCLEOTIDE SEQUENCE [LARGE SCALE GENOMIC DNA]</scope>
    <source>
        <strain evidence="8">K1W22B-1</strain>
    </source>
</reference>
<feature type="transmembrane region" description="Helical" evidence="6">
    <location>
        <begin position="124"/>
        <end position="148"/>
    </location>
</feature>
<evidence type="ECO:0000313" key="7">
    <source>
        <dbReference type="EMBL" id="RJS45432.1"/>
    </source>
</evidence>
<dbReference type="InterPro" id="IPR050833">
    <property type="entry name" value="Poly_Biosynth_Transport"/>
</dbReference>
<evidence type="ECO:0000313" key="8">
    <source>
        <dbReference type="Proteomes" id="UP000276542"/>
    </source>
</evidence>
<keyword evidence="2" id="KW-1003">Cell membrane</keyword>